<keyword evidence="2" id="KW-0540">Nuclease</keyword>
<dbReference type="NCBIfam" id="TIGR00573">
    <property type="entry name" value="dnaq"/>
    <property type="match status" value="1"/>
</dbReference>
<dbReference type="InterPro" id="IPR013520">
    <property type="entry name" value="Ribonucl_H"/>
</dbReference>
<evidence type="ECO:0000313" key="3">
    <source>
        <dbReference type="Proteomes" id="UP000282926"/>
    </source>
</evidence>
<protein>
    <submittedName>
        <fullName evidence="2">3'-5' exonuclease</fullName>
    </submittedName>
</protein>
<dbReference type="SMART" id="SM00479">
    <property type="entry name" value="EXOIII"/>
    <property type="match status" value="1"/>
</dbReference>
<evidence type="ECO:0000313" key="2">
    <source>
        <dbReference type="EMBL" id="RVU42468.1"/>
    </source>
</evidence>
<proteinExistence type="predicted"/>
<dbReference type="InterPro" id="IPR006054">
    <property type="entry name" value="DnaQ"/>
</dbReference>
<feature type="domain" description="Exonuclease" evidence="1">
    <location>
        <begin position="34"/>
        <end position="201"/>
    </location>
</feature>
<keyword evidence="3" id="KW-1185">Reference proteome</keyword>
<sequence>MPRAGWLRATLMVDFPPPGDLPMSNWPELWKDLTLSVIDVETTGLDPQNDRVTEVGIIRFEGGEVVETYGKLVNPGCPIPEESTRITGIKDEDVKDAPRFEEIASEVHERLQGVGIVAYNLAFDRSFIRYELERCGLSWPEESPTLDPLIFARQFFKNHPRKNLGAICKLLGIPLEEAHRATHDATVTGHVLYAFADRLPEQLDALLMLQAQWEQQQAAEMSGWRGRGRSGGDFESLGDALGGAAIGLGPAYIYGDEADPLRALYMSVPEAND</sequence>
<accession>A0ABY0CQ63</accession>
<dbReference type="SUPFAM" id="SSF53098">
    <property type="entry name" value="Ribonuclease H-like"/>
    <property type="match status" value="1"/>
</dbReference>
<reference evidence="2 3" key="1">
    <citation type="submission" date="2019-01" db="EMBL/GenBank/DDBJ databases">
        <title>Lujinxingia litoralis gen. nov., sp. nov. and Lujinxingia sediminis gen. nov., sp. nov., new members in the order Bradymonadales, isolated from coastal sediment.</title>
        <authorList>
            <person name="Li C.-M."/>
        </authorList>
    </citation>
    <scope>NUCLEOTIDE SEQUENCE [LARGE SCALE GENOMIC DNA]</scope>
    <source>
        <strain evidence="2 3">SEH01</strain>
    </source>
</reference>
<dbReference type="InterPro" id="IPR036397">
    <property type="entry name" value="RNaseH_sf"/>
</dbReference>
<gene>
    <name evidence="2" type="ORF">EA187_16455</name>
</gene>
<keyword evidence="2" id="KW-0269">Exonuclease</keyword>
<dbReference type="GO" id="GO:0004527">
    <property type="term" value="F:exonuclease activity"/>
    <property type="evidence" value="ECO:0007669"/>
    <property type="project" value="UniProtKB-KW"/>
</dbReference>
<dbReference type="EMBL" id="SADD01000012">
    <property type="protein sequence ID" value="RVU42468.1"/>
    <property type="molecule type" value="Genomic_DNA"/>
</dbReference>
<dbReference type="PANTHER" id="PTHR30231:SF41">
    <property type="entry name" value="DNA POLYMERASE III SUBUNIT EPSILON"/>
    <property type="match status" value="1"/>
</dbReference>
<evidence type="ECO:0000259" key="1">
    <source>
        <dbReference type="SMART" id="SM00479"/>
    </source>
</evidence>
<dbReference type="Proteomes" id="UP000282926">
    <property type="component" value="Unassembled WGS sequence"/>
</dbReference>
<organism evidence="2 3">
    <name type="scientific">Lujinxingia sediminis</name>
    <dbReference type="NCBI Taxonomy" id="2480984"/>
    <lineage>
        <taxon>Bacteria</taxon>
        <taxon>Deltaproteobacteria</taxon>
        <taxon>Bradymonadales</taxon>
        <taxon>Lujinxingiaceae</taxon>
        <taxon>Lujinxingia</taxon>
    </lineage>
</organism>
<name>A0ABY0CQ63_9DELT</name>
<keyword evidence="2" id="KW-0378">Hydrolase</keyword>
<dbReference type="InterPro" id="IPR012337">
    <property type="entry name" value="RNaseH-like_sf"/>
</dbReference>
<dbReference type="Gene3D" id="3.30.420.10">
    <property type="entry name" value="Ribonuclease H-like superfamily/Ribonuclease H"/>
    <property type="match status" value="1"/>
</dbReference>
<dbReference type="PANTHER" id="PTHR30231">
    <property type="entry name" value="DNA POLYMERASE III SUBUNIT EPSILON"/>
    <property type="match status" value="1"/>
</dbReference>
<dbReference type="CDD" id="cd06127">
    <property type="entry name" value="DEDDh"/>
    <property type="match status" value="1"/>
</dbReference>
<dbReference type="Pfam" id="PF00929">
    <property type="entry name" value="RNase_T"/>
    <property type="match status" value="1"/>
</dbReference>
<comment type="caution">
    <text evidence="2">The sequence shown here is derived from an EMBL/GenBank/DDBJ whole genome shotgun (WGS) entry which is preliminary data.</text>
</comment>